<evidence type="ECO:0000313" key="2">
    <source>
        <dbReference type="EMBL" id="EWC47744.1"/>
    </source>
</evidence>
<reference evidence="2 3" key="1">
    <citation type="submission" date="2013-05" db="EMBL/GenBank/DDBJ databases">
        <title>Drechslerella stenobrocha genome reveals carnivorous origination and mechanical trapping mechanism of predatory fungi.</title>
        <authorList>
            <person name="Liu X."/>
            <person name="Zhang W."/>
            <person name="Liu K."/>
        </authorList>
    </citation>
    <scope>NUCLEOTIDE SEQUENCE [LARGE SCALE GENOMIC DNA]</scope>
    <source>
        <strain evidence="2 3">248</strain>
    </source>
</reference>
<evidence type="ECO:0000313" key="3">
    <source>
        <dbReference type="Proteomes" id="UP000024837"/>
    </source>
</evidence>
<proteinExistence type="predicted"/>
<dbReference type="Proteomes" id="UP000024837">
    <property type="component" value="Unassembled WGS sequence"/>
</dbReference>
<dbReference type="HOGENOM" id="CLU_1209809_0_0_1"/>
<feature type="region of interest" description="Disordered" evidence="1">
    <location>
        <begin position="1"/>
        <end position="38"/>
    </location>
</feature>
<name>W7HW40_9PEZI</name>
<dbReference type="EMBL" id="KI966408">
    <property type="protein sequence ID" value="EWC47744.1"/>
    <property type="molecule type" value="Genomic_DNA"/>
</dbReference>
<organism evidence="2 3">
    <name type="scientific">Drechslerella stenobrocha 248</name>
    <dbReference type="NCBI Taxonomy" id="1043628"/>
    <lineage>
        <taxon>Eukaryota</taxon>
        <taxon>Fungi</taxon>
        <taxon>Dikarya</taxon>
        <taxon>Ascomycota</taxon>
        <taxon>Pezizomycotina</taxon>
        <taxon>Orbiliomycetes</taxon>
        <taxon>Orbiliales</taxon>
        <taxon>Orbiliaceae</taxon>
        <taxon>Drechslerella</taxon>
    </lineage>
</organism>
<sequence>MASHHRNPSDDGLVPPQQPSTPAGSECPPSLIDNIASSDPELAPVGEQEKLSQAFQALCGCIKILEEFAPRDEESEAHAHAAATKTMTELINVTNKIYNTIAQLLSKYGKQTQNPSFVRPECLEDFITKYNGILSVLLEVPSHVKFGLKSTIFGYLSANEAQWYRRDLERKLIRSDEIRAQIETKIRALEDGAAKERDRPADDFEIKKTKFADPTSYDTRPKRFNTSIY</sequence>
<protein>
    <submittedName>
        <fullName evidence="2">Uncharacterized protein</fullName>
    </submittedName>
</protein>
<gene>
    <name evidence="2" type="ORF">DRE_02944</name>
</gene>
<accession>W7HW40</accession>
<dbReference type="OrthoDB" id="5325283at2759"/>
<keyword evidence="3" id="KW-1185">Reference proteome</keyword>
<dbReference type="AlphaFoldDB" id="W7HW40"/>
<evidence type="ECO:0000256" key="1">
    <source>
        <dbReference type="SAM" id="MobiDB-lite"/>
    </source>
</evidence>